<proteinExistence type="predicted"/>
<dbReference type="SUPFAM" id="SSF52540">
    <property type="entry name" value="P-loop containing nucleoside triphosphate hydrolases"/>
    <property type="match status" value="1"/>
</dbReference>
<dbReference type="PANTHER" id="PTHR32120:SF10">
    <property type="entry name" value="SMALL RIBOSOMAL SUBUNIT BIOGENESIS GTPASE RSGA"/>
    <property type="match status" value="1"/>
</dbReference>
<dbReference type="GO" id="GO:0005525">
    <property type="term" value="F:GTP binding"/>
    <property type="evidence" value="ECO:0007669"/>
    <property type="project" value="InterPro"/>
</dbReference>
<dbReference type="Pfam" id="PF03193">
    <property type="entry name" value="RsgA_GTPase"/>
    <property type="match status" value="1"/>
</dbReference>
<dbReference type="AlphaFoldDB" id="A0A447TCB6"/>
<evidence type="ECO:0000259" key="2">
    <source>
        <dbReference type="Pfam" id="PF03193"/>
    </source>
</evidence>
<protein>
    <submittedName>
        <fullName evidence="3">GTPase RsgA</fullName>
    </submittedName>
</protein>
<dbReference type="GO" id="GO:0042254">
    <property type="term" value="P:ribosome biogenesis"/>
    <property type="evidence" value="ECO:0007669"/>
    <property type="project" value="UniProtKB-KW"/>
</dbReference>
<dbReference type="PANTHER" id="PTHR32120">
    <property type="entry name" value="SMALL RIBOSOMAL SUBUNIT BIOGENESIS GTPASE RSGA"/>
    <property type="match status" value="1"/>
</dbReference>
<keyword evidence="1" id="KW-0690">Ribosome biogenesis</keyword>
<reference evidence="3 4" key="1">
    <citation type="submission" date="2018-12" db="EMBL/GenBank/DDBJ databases">
        <authorList>
            <consortium name="Pathogen Informatics"/>
        </authorList>
    </citation>
    <scope>NUCLEOTIDE SEQUENCE [LARGE SCALE GENOMIC DNA]</scope>
    <source>
        <strain evidence="3 4">NCTC9695</strain>
    </source>
</reference>
<gene>
    <name evidence="3" type="ORF">NCTC9695_02980</name>
</gene>
<dbReference type="InterPro" id="IPR027417">
    <property type="entry name" value="P-loop_NTPase"/>
</dbReference>
<name>A0A447TCB6_CHRVL</name>
<accession>A0A447TCB6</accession>
<evidence type="ECO:0000256" key="1">
    <source>
        <dbReference type="ARBA" id="ARBA00022517"/>
    </source>
</evidence>
<evidence type="ECO:0000313" key="3">
    <source>
        <dbReference type="EMBL" id="VEB42530.1"/>
    </source>
</evidence>
<feature type="domain" description="EngC GTPase" evidence="2">
    <location>
        <begin position="91"/>
        <end position="189"/>
    </location>
</feature>
<dbReference type="InterPro" id="IPR004881">
    <property type="entry name" value="Ribosome_biogen_GTPase_RsgA"/>
</dbReference>
<dbReference type="Proteomes" id="UP000275777">
    <property type="component" value="Chromosome"/>
</dbReference>
<dbReference type="EMBL" id="LR134182">
    <property type="protein sequence ID" value="VEB42530.1"/>
    <property type="molecule type" value="Genomic_DNA"/>
</dbReference>
<dbReference type="InterPro" id="IPR010914">
    <property type="entry name" value="RsgA_GTPase_dom"/>
</dbReference>
<dbReference type="GO" id="GO:0003924">
    <property type="term" value="F:GTPase activity"/>
    <property type="evidence" value="ECO:0007669"/>
    <property type="project" value="InterPro"/>
</dbReference>
<sequence length="222" mass="24672">MLNFDFPRLAAIGLTPALLQQALAQAGDGDLQLARICRVQRDCAWVHDGEEERQAHALPGVHADLAVGDWVLCQPREHEPWRLLERLEPFNQLVRVNDEGARQAYASNVDTALLVMGLDGDYNPRRLERYLGLAAAAGVAPVVVLSKADLCADAEARLAELEQRLRPLPPILLLNGTDPACRDALLPWLGAGRRWCCWARPAPASPRSAIRCWGRRRRRWAG</sequence>
<organism evidence="3 4">
    <name type="scientific">Chromobacterium violaceum</name>
    <dbReference type="NCBI Taxonomy" id="536"/>
    <lineage>
        <taxon>Bacteria</taxon>
        <taxon>Pseudomonadati</taxon>
        <taxon>Pseudomonadota</taxon>
        <taxon>Betaproteobacteria</taxon>
        <taxon>Neisseriales</taxon>
        <taxon>Chromobacteriaceae</taxon>
        <taxon>Chromobacterium</taxon>
    </lineage>
</organism>
<evidence type="ECO:0000313" key="4">
    <source>
        <dbReference type="Proteomes" id="UP000275777"/>
    </source>
</evidence>
<dbReference type="Gene3D" id="3.40.50.300">
    <property type="entry name" value="P-loop containing nucleotide triphosphate hydrolases"/>
    <property type="match status" value="1"/>
</dbReference>